<dbReference type="SUPFAM" id="SSF52540">
    <property type="entry name" value="P-loop containing nucleoside triphosphate hydrolases"/>
    <property type="match status" value="1"/>
</dbReference>
<sequence>MKLDRKDVLKALETITVAGEGKNMVESGAIANVVTFGDEVVVDLVLHTPAMHIKKRAEDDIRKTILELVSPDAKIKVNIKVEAAENPNQIKGKAIPGIKNIIAVASGKGGVGKSTVTANLAVTLAKMGFSVGVLDADIYGPSMPIMFDVENEKPISVEVNGKSKMKPVESYEVKMLSIGFFTSPSQAVIWRGPMASKALNQMIFDADWGELDFMLIDLPPGTGDIHLSIMQSLPVTGAVVVSTPQAVALADAKKGVSMFLSEAINVPVLGIIENMAYFTPEELPNNKYYIFGKEGARDLAQDLGVSFLGEVPIVQSIREAGDYGRPAALQTGSVIESVFEEITRNVVSEVVKRNENLAPTEAIKITTMAGCSAVKK</sequence>
<evidence type="ECO:0000256" key="5">
    <source>
        <dbReference type="ARBA" id="ARBA00022840"/>
    </source>
</evidence>
<evidence type="ECO:0000256" key="1">
    <source>
        <dbReference type="ARBA" id="ARBA00007352"/>
    </source>
</evidence>
<evidence type="ECO:0000259" key="9">
    <source>
        <dbReference type="Pfam" id="PF01883"/>
    </source>
</evidence>
<dbReference type="GO" id="GO:0051539">
    <property type="term" value="F:4 iron, 4 sulfur cluster binding"/>
    <property type="evidence" value="ECO:0007669"/>
    <property type="project" value="TreeGrafter"/>
</dbReference>
<keyword evidence="11" id="KW-1185">Reference proteome</keyword>
<dbReference type="InterPro" id="IPR002744">
    <property type="entry name" value="MIP18-like"/>
</dbReference>
<evidence type="ECO:0000256" key="6">
    <source>
        <dbReference type="ARBA" id="ARBA00023004"/>
    </source>
</evidence>
<keyword evidence="3 8" id="KW-0479">Metal-binding</keyword>
<dbReference type="RefSeq" id="WP_116759481.1">
    <property type="nucleotide sequence ID" value="NZ_QCZH01000001.1"/>
</dbReference>
<dbReference type="PANTHER" id="PTHR42961:SF2">
    <property type="entry name" value="IRON-SULFUR PROTEIN NUBPL"/>
    <property type="match status" value="1"/>
</dbReference>
<dbReference type="Pfam" id="PF01883">
    <property type="entry name" value="FeS_assembly_P"/>
    <property type="match status" value="1"/>
</dbReference>
<dbReference type="GO" id="GO:0005524">
    <property type="term" value="F:ATP binding"/>
    <property type="evidence" value="ECO:0007669"/>
    <property type="project" value="UniProtKB-UniRule"/>
</dbReference>
<dbReference type="GO" id="GO:0016887">
    <property type="term" value="F:ATP hydrolysis activity"/>
    <property type="evidence" value="ECO:0007669"/>
    <property type="project" value="UniProtKB-UniRule"/>
</dbReference>
<dbReference type="InterPro" id="IPR044304">
    <property type="entry name" value="NUBPL-like"/>
</dbReference>
<organism evidence="10 11">
    <name type="scientific">Flavobacterium laiguense</name>
    <dbReference type="NCBI Taxonomy" id="2169409"/>
    <lineage>
        <taxon>Bacteria</taxon>
        <taxon>Pseudomonadati</taxon>
        <taxon>Bacteroidota</taxon>
        <taxon>Flavobacteriia</taxon>
        <taxon>Flavobacteriales</taxon>
        <taxon>Flavobacteriaceae</taxon>
        <taxon>Flavobacterium</taxon>
    </lineage>
</organism>
<proteinExistence type="inferred from homology"/>
<evidence type="ECO:0000256" key="7">
    <source>
        <dbReference type="ARBA" id="ARBA00023014"/>
    </source>
</evidence>
<dbReference type="InterPro" id="IPR034904">
    <property type="entry name" value="FSCA_dom_sf"/>
</dbReference>
<evidence type="ECO:0000256" key="4">
    <source>
        <dbReference type="ARBA" id="ARBA00022741"/>
    </source>
</evidence>
<accession>A0A2U1K1F1</accession>
<dbReference type="AlphaFoldDB" id="A0A2U1K1F1"/>
<dbReference type="Pfam" id="PF10609">
    <property type="entry name" value="ParA"/>
    <property type="match status" value="1"/>
</dbReference>
<dbReference type="Proteomes" id="UP000245618">
    <property type="component" value="Unassembled WGS sequence"/>
</dbReference>
<keyword evidence="7 8" id="KW-0411">Iron-sulfur</keyword>
<dbReference type="GO" id="GO:0046872">
    <property type="term" value="F:metal ion binding"/>
    <property type="evidence" value="ECO:0007669"/>
    <property type="project" value="UniProtKB-KW"/>
</dbReference>
<evidence type="ECO:0000256" key="2">
    <source>
        <dbReference type="ARBA" id="ARBA00008205"/>
    </source>
</evidence>
<feature type="domain" description="MIP18 family-like" evidence="9">
    <location>
        <begin position="6"/>
        <end position="67"/>
    </location>
</feature>
<evidence type="ECO:0000256" key="8">
    <source>
        <dbReference type="HAMAP-Rule" id="MF_02040"/>
    </source>
</evidence>
<comment type="similarity">
    <text evidence="8">Belongs to the Mrp/NBP35 ATP-binding proteins family.</text>
</comment>
<reference evidence="10 11" key="1">
    <citation type="submission" date="2018-04" db="EMBL/GenBank/DDBJ databases">
        <title>Flavobacterium sp. nov., isolated from glacier ice.</title>
        <authorList>
            <person name="Liu Q."/>
            <person name="Xin Y.-H."/>
        </authorList>
    </citation>
    <scope>NUCLEOTIDE SEQUENCE [LARGE SCALE GENOMIC DNA]</scope>
    <source>
        <strain evidence="10 11">LB2P30</strain>
    </source>
</reference>
<dbReference type="SUPFAM" id="SSF117916">
    <property type="entry name" value="Fe-S cluster assembly (FSCA) domain-like"/>
    <property type="match status" value="1"/>
</dbReference>
<name>A0A2U1K1F1_9FLAO</name>
<keyword evidence="4 8" id="KW-0547">Nucleotide-binding</keyword>
<dbReference type="GO" id="GO:0140663">
    <property type="term" value="F:ATP-dependent FeS chaperone activity"/>
    <property type="evidence" value="ECO:0007669"/>
    <property type="project" value="InterPro"/>
</dbReference>
<dbReference type="Gene3D" id="3.30.300.130">
    <property type="entry name" value="Fe-S cluster assembly (FSCA)"/>
    <property type="match status" value="1"/>
</dbReference>
<feature type="binding site" evidence="8">
    <location>
        <begin position="107"/>
        <end position="114"/>
    </location>
    <ligand>
        <name>ATP</name>
        <dbReference type="ChEBI" id="CHEBI:30616"/>
    </ligand>
</feature>
<dbReference type="FunFam" id="3.40.50.300:FF:001119">
    <property type="entry name" value="Iron-sulfur cluster carrier protein"/>
    <property type="match status" value="1"/>
</dbReference>
<evidence type="ECO:0000313" key="10">
    <source>
        <dbReference type="EMBL" id="PWA11317.1"/>
    </source>
</evidence>
<comment type="subunit">
    <text evidence="8">Homodimer.</text>
</comment>
<keyword evidence="6 8" id="KW-0408">Iron</keyword>
<evidence type="ECO:0000313" key="11">
    <source>
        <dbReference type="Proteomes" id="UP000245618"/>
    </source>
</evidence>
<dbReference type="HAMAP" id="MF_02040">
    <property type="entry name" value="Mrp_NBP35"/>
    <property type="match status" value="1"/>
</dbReference>
<dbReference type="CDD" id="cd02037">
    <property type="entry name" value="Mrp_NBP35"/>
    <property type="match status" value="1"/>
</dbReference>
<comment type="caution">
    <text evidence="10">The sequence shown here is derived from an EMBL/GenBank/DDBJ whole genome shotgun (WGS) entry which is preliminary data.</text>
</comment>
<keyword evidence="8" id="KW-0378">Hydrolase</keyword>
<dbReference type="Gene3D" id="3.40.50.300">
    <property type="entry name" value="P-loop containing nucleotide triphosphate hydrolases"/>
    <property type="match status" value="1"/>
</dbReference>
<evidence type="ECO:0000256" key="3">
    <source>
        <dbReference type="ARBA" id="ARBA00022723"/>
    </source>
</evidence>
<comment type="similarity">
    <text evidence="1">In the N-terminal section; belongs to the MIP18 family.</text>
</comment>
<dbReference type="InterPro" id="IPR000808">
    <property type="entry name" value="Mrp-like_CS"/>
</dbReference>
<comment type="function">
    <text evidence="8">Binds and transfers iron-sulfur (Fe-S) clusters to target apoproteins. Can hydrolyze ATP.</text>
</comment>
<dbReference type="InterPro" id="IPR019591">
    <property type="entry name" value="Mrp/NBP35_ATP-bd"/>
</dbReference>
<dbReference type="PROSITE" id="PS01215">
    <property type="entry name" value="MRP"/>
    <property type="match status" value="1"/>
</dbReference>
<gene>
    <name evidence="10" type="ORF">DB891_00400</name>
</gene>
<dbReference type="GO" id="GO:0016226">
    <property type="term" value="P:iron-sulfur cluster assembly"/>
    <property type="evidence" value="ECO:0007669"/>
    <property type="project" value="InterPro"/>
</dbReference>
<dbReference type="PANTHER" id="PTHR42961">
    <property type="entry name" value="IRON-SULFUR PROTEIN NUBPL"/>
    <property type="match status" value="1"/>
</dbReference>
<protein>
    <recommendedName>
        <fullName evidence="8">Iron-sulfur cluster carrier protein</fullName>
    </recommendedName>
</protein>
<dbReference type="EMBL" id="QCZH01000001">
    <property type="protein sequence ID" value="PWA11317.1"/>
    <property type="molecule type" value="Genomic_DNA"/>
</dbReference>
<keyword evidence="5 8" id="KW-0067">ATP-binding</keyword>
<dbReference type="InterPro" id="IPR033756">
    <property type="entry name" value="YlxH/NBP35"/>
</dbReference>
<comment type="similarity">
    <text evidence="2">In the C-terminal section; belongs to the Mrp/NBP35 ATP-binding proteins family.</text>
</comment>
<dbReference type="OrthoDB" id="9809679at2"/>
<dbReference type="InterPro" id="IPR027417">
    <property type="entry name" value="P-loop_NTPase"/>
</dbReference>